<gene>
    <name evidence="1" type="ORF">EYF80_019527</name>
</gene>
<evidence type="ECO:0000313" key="1">
    <source>
        <dbReference type="EMBL" id="TNN70313.1"/>
    </source>
</evidence>
<name>A0A4Z2HZB9_9TELE</name>
<comment type="caution">
    <text evidence="1">The sequence shown here is derived from an EMBL/GenBank/DDBJ whole genome shotgun (WGS) entry which is preliminary data.</text>
</comment>
<dbReference type="AlphaFoldDB" id="A0A4Z2HZB9"/>
<dbReference type="Proteomes" id="UP000314294">
    <property type="component" value="Unassembled WGS sequence"/>
</dbReference>
<sequence length="81" mass="9118">MRELVYYKSNVAERQMMVQVEVEMLVGQMRVTSSKHEPVGLGRVNFNAGRKRIKEEKKQLLSAGVVVHGVSCDSPVVHAQH</sequence>
<dbReference type="EMBL" id="SRLO01000165">
    <property type="protein sequence ID" value="TNN70313.1"/>
    <property type="molecule type" value="Genomic_DNA"/>
</dbReference>
<evidence type="ECO:0000313" key="2">
    <source>
        <dbReference type="Proteomes" id="UP000314294"/>
    </source>
</evidence>
<organism evidence="1 2">
    <name type="scientific">Liparis tanakae</name>
    <name type="common">Tanaka's snailfish</name>
    <dbReference type="NCBI Taxonomy" id="230148"/>
    <lineage>
        <taxon>Eukaryota</taxon>
        <taxon>Metazoa</taxon>
        <taxon>Chordata</taxon>
        <taxon>Craniata</taxon>
        <taxon>Vertebrata</taxon>
        <taxon>Euteleostomi</taxon>
        <taxon>Actinopterygii</taxon>
        <taxon>Neopterygii</taxon>
        <taxon>Teleostei</taxon>
        <taxon>Neoteleostei</taxon>
        <taxon>Acanthomorphata</taxon>
        <taxon>Eupercaria</taxon>
        <taxon>Perciformes</taxon>
        <taxon>Cottioidei</taxon>
        <taxon>Cottales</taxon>
        <taxon>Liparidae</taxon>
        <taxon>Liparis</taxon>
    </lineage>
</organism>
<proteinExistence type="predicted"/>
<reference evidence="1 2" key="1">
    <citation type="submission" date="2019-03" db="EMBL/GenBank/DDBJ databases">
        <title>First draft genome of Liparis tanakae, snailfish: a comprehensive survey of snailfish specific genes.</title>
        <authorList>
            <person name="Kim W."/>
            <person name="Song I."/>
            <person name="Jeong J.-H."/>
            <person name="Kim D."/>
            <person name="Kim S."/>
            <person name="Ryu S."/>
            <person name="Song J.Y."/>
            <person name="Lee S.K."/>
        </authorList>
    </citation>
    <scope>NUCLEOTIDE SEQUENCE [LARGE SCALE GENOMIC DNA]</scope>
    <source>
        <tissue evidence="1">Muscle</tissue>
    </source>
</reference>
<protein>
    <submittedName>
        <fullName evidence="1">Uncharacterized protein</fullName>
    </submittedName>
</protein>
<keyword evidence="2" id="KW-1185">Reference proteome</keyword>
<accession>A0A4Z2HZB9</accession>